<dbReference type="KEGG" id="hqn:M0220_13640"/>
<reference evidence="2" key="1">
    <citation type="submission" date="2022-05" db="EMBL/GenBank/DDBJ databases">
        <title>Complete sequence of a novel PHA-producing Halomonas strain.</title>
        <authorList>
            <person name="Zheng Z."/>
        </authorList>
    </citation>
    <scope>NUCLEOTIDE SEQUENCE</scope>
    <source>
        <strain evidence="2">ZZQ-149</strain>
    </source>
</reference>
<feature type="region of interest" description="Disordered" evidence="1">
    <location>
        <begin position="1"/>
        <end position="22"/>
    </location>
</feature>
<dbReference type="EMBL" id="CP096973">
    <property type="protein sequence ID" value="UYO73909.1"/>
    <property type="molecule type" value="Genomic_DNA"/>
</dbReference>
<evidence type="ECO:0000313" key="2">
    <source>
        <dbReference type="EMBL" id="UYO73909.1"/>
    </source>
</evidence>
<keyword evidence="3" id="KW-1185">Reference proteome</keyword>
<gene>
    <name evidence="2" type="ORF">M0220_13640</name>
</gene>
<name>A0AA46TP43_9GAMM</name>
<feature type="compositionally biased region" description="Basic residues" evidence="1">
    <location>
        <begin position="7"/>
        <end position="16"/>
    </location>
</feature>
<proteinExistence type="predicted"/>
<dbReference type="AlphaFoldDB" id="A0AA46TP43"/>
<evidence type="ECO:0000313" key="3">
    <source>
        <dbReference type="Proteomes" id="UP001164935"/>
    </source>
</evidence>
<accession>A0AA46TP43</accession>
<sequence length="127" mass="14287">MASIRQAAKKHTRHGSRLPPGFCRRDHQRLTHLADNQVHQISRQLVNLALDHHCQAIAVENLKGGRPKAGKKRTPMKARFHRQLVTRIGSKAVEVGLRCVAVYARGTSRYAFDGSGPVKRDKDNYSQ</sequence>
<evidence type="ECO:0008006" key="4">
    <source>
        <dbReference type="Google" id="ProtNLM"/>
    </source>
</evidence>
<protein>
    <recommendedName>
        <fullName evidence="4">Transposase</fullName>
    </recommendedName>
</protein>
<evidence type="ECO:0000256" key="1">
    <source>
        <dbReference type="SAM" id="MobiDB-lite"/>
    </source>
</evidence>
<organism evidence="2 3">
    <name type="scientific">Halomonas qinghailakensis</name>
    <dbReference type="NCBI Taxonomy" id="2937790"/>
    <lineage>
        <taxon>Bacteria</taxon>
        <taxon>Pseudomonadati</taxon>
        <taxon>Pseudomonadota</taxon>
        <taxon>Gammaproteobacteria</taxon>
        <taxon>Oceanospirillales</taxon>
        <taxon>Halomonadaceae</taxon>
        <taxon>Halomonas</taxon>
    </lineage>
</organism>
<dbReference type="Proteomes" id="UP001164935">
    <property type="component" value="Chromosome"/>
</dbReference>
<dbReference type="RefSeq" id="WP_264017945.1">
    <property type="nucleotide sequence ID" value="NZ_CP096973.1"/>
</dbReference>